<dbReference type="GO" id="GO:0032039">
    <property type="term" value="C:integrator complex"/>
    <property type="evidence" value="ECO:0007669"/>
    <property type="project" value="InterPro"/>
</dbReference>
<evidence type="ECO:0000256" key="4">
    <source>
        <dbReference type="ARBA" id="ARBA00023242"/>
    </source>
</evidence>
<keyword evidence="6" id="KW-1185">Reference proteome</keyword>
<dbReference type="EMBL" id="VSWD01000002">
    <property type="protein sequence ID" value="KAK3107684.1"/>
    <property type="molecule type" value="Genomic_DNA"/>
</dbReference>
<protein>
    <recommendedName>
        <fullName evidence="3">Integrator complex subunit 10</fullName>
    </recommendedName>
</protein>
<sequence length="681" mass="77899">MAAVMKQSTGCSDEEWLVLRARSCMKTDQYAAKAWMITARSLFPRNFTIQFEAYTLEKVGKNVKEAAKLLEEMFMVFSNEDRLWEEIHQILEILQTEAMSDGQNNFLTEIFAEVSTHVQCQMLLTVAEKISNTLEQCRLLLLAMRKFPNLVGEHGLKLLETLHAAEMESNVQHPINCYRKLLVYDVLPLVLQRQKAGEIPPSKLYHWLKMAIDFYISYVTHPPSGHSSTVQGEMLSPTKSSKRQIPIPGLFERECQVTDPWGNLLKTFLLIGQHLGWEPQQELFSPQRETNFKQLFTLYNRSKQAGKDVNLHQILYTAVILFLHCLFAYVSAVDPESFIGTNSNHLPLVMVEGFKQESASESSPSKKLKTQTDTSPKLLATSSVPDSQHIISSFSTAFKCYELLHSSTELQREFMSLCEMWHMETWTWMGHFQTDMLIYQGAFMDAIAHLQNFSTANKESMKVRSSLQMACCFFSLHKYMKACELVLNVIKEVSVQDAATQMTNRSQVDKSHIDPSRRSLLLTVCSQTEILPYCVELLIACYKTKLNSAKSDDLALGHLIILLQYDWPKFQHVLSDVVQKIQKQGSFIYNLFFNYVINVDILEEVTFLKSQEGGKINLDILCISTKAIAQQRAVTRGVNKGVKEDFKVAMEKQVSRCEENIDKLIMKFLCEERQSLLKALS</sequence>
<dbReference type="Pfam" id="PF21045">
    <property type="entry name" value="INT10"/>
    <property type="match status" value="2"/>
</dbReference>
<dbReference type="Proteomes" id="UP001186944">
    <property type="component" value="Unassembled WGS sequence"/>
</dbReference>
<accession>A0AA88YM73</accession>
<evidence type="ECO:0000256" key="3">
    <source>
        <dbReference type="ARBA" id="ARBA00016811"/>
    </source>
</evidence>
<reference evidence="5" key="1">
    <citation type="submission" date="2019-08" db="EMBL/GenBank/DDBJ databases">
        <title>The improved chromosome-level genome for the pearl oyster Pinctada fucata martensii using PacBio sequencing and Hi-C.</title>
        <authorList>
            <person name="Zheng Z."/>
        </authorList>
    </citation>
    <scope>NUCLEOTIDE SEQUENCE</scope>
    <source>
        <strain evidence="5">ZZ-2019</strain>
        <tissue evidence="5">Adductor muscle</tissue>
    </source>
</reference>
<evidence type="ECO:0000256" key="2">
    <source>
        <dbReference type="ARBA" id="ARBA00010391"/>
    </source>
</evidence>
<gene>
    <name evidence="5" type="ORF">FSP39_019808</name>
</gene>
<dbReference type="PANTHER" id="PTHR16055">
    <property type="entry name" value="INTEGRATOR COMPLEX SUBUNIT 10"/>
    <property type="match status" value="1"/>
</dbReference>
<dbReference type="PRINTS" id="PR02106">
    <property type="entry name" value="INTSUBUNIT10"/>
</dbReference>
<evidence type="ECO:0000313" key="6">
    <source>
        <dbReference type="Proteomes" id="UP001186944"/>
    </source>
</evidence>
<evidence type="ECO:0000313" key="5">
    <source>
        <dbReference type="EMBL" id="KAK3107684.1"/>
    </source>
</evidence>
<dbReference type="InterPro" id="IPR026164">
    <property type="entry name" value="Int_cplx_su10"/>
</dbReference>
<dbReference type="PANTHER" id="PTHR16055:SF2">
    <property type="entry name" value="INTEGRATOR COMPLEX SUBUNIT 10"/>
    <property type="match status" value="1"/>
</dbReference>
<comment type="similarity">
    <text evidence="2">Belongs to the Integrator subunit 10 family.</text>
</comment>
<dbReference type="GO" id="GO:0016180">
    <property type="term" value="P:snRNA processing"/>
    <property type="evidence" value="ECO:0007669"/>
    <property type="project" value="InterPro"/>
</dbReference>
<name>A0AA88YM73_PINIB</name>
<proteinExistence type="inferred from homology"/>
<comment type="caution">
    <text evidence="5">The sequence shown here is derived from an EMBL/GenBank/DDBJ whole genome shotgun (WGS) entry which is preliminary data.</text>
</comment>
<evidence type="ECO:0000256" key="1">
    <source>
        <dbReference type="ARBA" id="ARBA00004123"/>
    </source>
</evidence>
<organism evidence="5 6">
    <name type="scientific">Pinctada imbricata</name>
    <name type="common">Atlantic pearl-oyster</name>
    <name type="synonym">Pinctada martensii</name>
    <dbReference type="NCBI Taxonomy" id="66713"/>
    <lineage>
        <taxon>Eukaryota</taxon>
        <taxon>Metazoa</taxon>
        <taxon>Spiralia</taxon>
        <taxon>Lophotrochozoa</taxon>
        <taxon>Mollusca</taxon>
        <taxon>Bivalvia</taxon>
        <taxon>Autobranchia</taxon>
        <taxon>Pteriomorphia</taxon>
        <taxon>Pterioida</taxon>
        <taxon>Pterioidea</taxon>
        <taxon>Pteriidae</taxon>
        <taxon>Pinctada</taxon>
    </lineage>
</organism>
<dbReference type="AlphaFoldDB" id="A0AA88YM73"/>
<comment type="subcellular location">
    <subcellularLocation>
        <location evidence="1">Nucleus</location>
    </subcellularLocation>
</comment>
<keyword evidence="4" id="KW-0539">Nucleus</keyword>